<sequence length="147" mass="17430">MRRLADKFNMDKIIIRIAFHNYLPLKSFIRTLKHLLTLMQKSPQLLEFDCEDLLRQEDFHSPPGFEPQKPQIYSNITFEVHGTFKIKHPAKQCGWESWALMRRKLIYSSSSPTRKSGLRPTIRSWLEINYPENNYVLTQIVRPAIKT</sequence>
<dbReference type="AlphaFoldDB" id="A0A0K2U9D0"/>
<organism evidence="1">
    <name type="scientific">Lepeophtheirus salmonis</name>
    <name type="common">Salmon louse</name>
    <name type="synonym">Caligus salmonis</name>
    <dbReference type="NCBI Taxonomy" id="72036"/>
    <lineage>
        <taxon>Eukaryota</taxon>
        <taxon>Metazoa</taxon>
        <taxon>Ecdysozoa</taxon>
        <taxon>Arthropoda</taxon>
        <taxon>Crustacea</taxon>
        <taxon>Multicrustacea</taxon>
        <taxon>Hexanauplia</taxon>
        <taxon>Copepoda</taxon>
        <taxon>Siphonostomatoida</taxon>
        <taxon>Caligidae</taxon>
        <taxon>Lepeophtheirus</taxon>
    </lineage>
</organism>
<proteinExistence type="predicted"/>
<reference evidence="1" key="1">
    <citation type="submission" date="2014-05" db="EMBL/GenBank/DDBJ databases">
        <authorList>
            <person name="Chronopoulou M."/>
        </authorList>
    </citation>
    <scope>NUCLEOTIDE SEQUENCE</scope>
    <source>
        <tissue evidence="1">Whole organism</tissue>
    </source>
</reference>
<dbReference type="EMBL" id="HACA01017201">
    <property type="protein sequence ID" value="CDW34562.1"/>
    <property type="molecule type" value="Transcribed_RNA"/>
</dbReference>
<protein>
    <submittedName>
        <fullName evidence="1">Uncharacterized protein</fullName>
    </submittedName>
</protein>
<evidence type="ECO:0000313" key="1">
    <source>
        <dbReference type="EMBL" id="CDW34562.1"/>
    </source>
</evidence>
<name>A0A0K2U9D0_LEPSM</name>
<accession>A0A0K2U9D0</accession>